<dbReference type="Pfam" id="PF01457">
    <property type="entry name" value="Peptidase_M8"/>
    <property type="match status" value="1"/>
</dbReference>
<dbReference type="SUPFAM" id="SSF55486">
    <property type="entry name" value="Metalloproteases ('zincins'), catalytic domain"/>
    <property type="match status" value="1"/>
</dbReference>
<dbReference type="GO" id="GO:0016020">
    <property type="term" value="C:membrane"/>
    <property type="evidence" value="ECO:0007669"/>
    <property type="project" value="UniProtKB-SubCell"/>
</dbReference>
<keyword evidence="7 17" id="KW-0378">Hydrolase</keyword>
<evidence type="ECO:0000256" key="12">
    <source>
        <dbReference type="ARBA" id="ARBA00023145"/>
    </source>
</evidence>
<dbReference type="Gene3D" id="3.90.132.10">
    <property type="entry name" value="Leishmanolysin , domain 2"/>
    <property type="match status" value="1"/>
</dbReference>
<evidence type="ECO:0000256" key="14">
    <source>
        <dbReference type="ARBA" id="ARBA00023180"/>
    </source>
</evidence>
<keyword evidence="9" id="KW-0130">Cell adhesion</keyword>
<accession>G0V1C5</accession>
<feature type="binding site" evidence="16">
    <location>
        <position position="265"/>
    </location>
    <ligand>
        <name>Zn(2+)</name>
        <dbReference type="ChEBI" id="CHEBI:29105"/>
        <note>catalytic</note>
    </ligand>
</feature>
<feature type="binding site" evidence="16">
    <location>
        <position position="269"/>
    </location>
    <ligand>
        <name>Zn(2+)</name>
        <dbReference type="ChEBI" id="CHEBI:29105"/>
        <note>catalytic</note>
    </ligand>
</feature>
<keyword evidence="4 17" id="KW-0645">Protease</keyword>
<feature type="transmembrane region" description="Helical" evidence="18">
    <location>
        <begin position="38"/>
        <end position="60"/>
    </location>
</feature>
<dbReference type="FunFam" id="3.90.132.10:FF:000001">
    <property type="entry name" value="leishmanolysin-like peptidase isoform X2"/>
    <property type="match status" value="1"/>
</dbReference>
<evidence type="ECO:0000256" key="18">
    <source>
        <dbReference type="SAM" id="Phobius"/>
    </source>
</evidence>
<organism evidence="19">
    <name type="scientific">Trypanosoma congolense (strain IL3000)</name>
    <dbReference type="NCBI Taxonomy" id="1068625"/>
    <lineage>
        <taxon>Eukaryota</taxon>
        <taxon>Discoba</taxon>
        <taxon>Euglenozoa</taxon>
        <taxon>Kinetoplastea</taxon>
        <taxon>Metakinetoplastina</taxon>
        <taxon>Trypanosomatida</taxon>
        <taxon>Trypanosomatidae</taxon>
        <taxon>Trypanosoma</taxon>
        <taxon>Nannomonas</taxon>
    </lineage>
</organism>
<dbReference type="PANTHER" id="PTHR10942">
    <property type="entry name" value="LEISHMANOLYSIN-LIKE PEPTIDASE"/>
    <property type="match status" value="1"/>
</dbReference>
<keyword evidence="11 18" id="KW-0472">Membrane</keyword>
<keyword evidence="5 16" id="KW-0479">Metal-binding</keyword>
<dbReference type="VEuPathDB" id="TriTrypDB:TcIL3000.11.9040"/>
<dbReference type="Gene3D" id="2.30.34.10">
    <property type="entry name" value="Leishmanolysin domain 4"/>
    <property type="match status" value="1"/>
</dbReference>
<evidence type="ECO:0000256" key="6">
    <source>
        <dbReference type="ARBA" id="ARBA00022729"/>
    </source>
</evidence>
<comment type="catalytic activity">
    <reaction evidence="1">
        <text>Preference for hydrophobic residues at P1 and P1' and basic residues at P2' and P3'. A model nonapeptide is cleaved at -Ala-Tyr-|-Leu-Lys-Lys-.</text>
        <dbReference type="EC" id="3.4.24.36"/>
    </reaction>
</comment>
<keyword evidence="6" id="KW-0732">Signal</keyword>
<dbReference type="GO" id="GO:0006508">
    <property type="term" value="P:proteolysis"/>
    <property type="evidence" value="ECO:0007669"/>
    <property type="project" value="UniProtKB-KW"/>
</dbReference>
<keyword evidence="13" id="KW-1015">Disulfide bond</keyword>
<feature type="active site" evidence="15">
    <location>
        <position position="266"/>
    </location>
</feature>
<keyword evidence="8 16" id="KW-0862">Zinc</keyword>
<evidence type="ECO:0000256" key="1">
    <source>
        <dbReference type="ARBA" id="ARBA00001249"/>
    </source>
</evidence>
<dbReference type="EC" id="3.4.24.-" evidence="17"/>
<keyword evidence="18" id="KW-1133">Transmembrane helix</keyword>
<comment type="similarity">
    <text evidence="3 17">Belongs to the peptidase M8 family.</text>
</comment>
<dbReference type="AlphaFoldDB" id="G0V1C5"/>
<evidence type="ECO:0000256" key="8">
    <source>
        <dbReference type="ARBA" id="ARBA00022833"/>
    </source>
</evidence>
<dbReference type="PANTHER" id="PTHR10942:SF0">
    <property type="entry name" value="LEISHMANOLYSIN-LIKE PEPTIDASE"/>
    <property type="match status" value="1"/>
</dbReference>
<evidence type="ECO:0000256" key="11">
    <source>
        <dbReference type="ARBA" id="ARBA00023136"/>
    </source>
</evidence>
<dbReference type="PRINTS" id="PR00782">
    <property type="entry name" value="LSHMANOLYSIN"/>
</dbReference>
<reference evidence="19" key="1">
    <citation type="journal article" date="2012" name="Proc. Natl. Acad. Sci. U.S.A.">
        <title>Antigenic diversity is generated by distinct evolutionary mechanisms in African trypanosome species.</title>
        <authorList>
            <person name="Jackson A.P."/>
            <person name="Berry A."/>
            <person name="Aslett M."/>
            <person name="Allison H.C."/>
            <person name="Burton P."/>
            <person name="Vavrova-Anderson J."/>
            <person name="Brown R."/>
            <person name="Browne H."/>
            <person name="Corton N."/>
            <person name="Hauser H."/>
            <person name="Gamble J."/>
            <person name="Gilderthorp R."/>
            <person name="Marcello L."/>
            <person name="McQuillan J."/>
            <person name="Otto T.D."/>
            <person name="Quail M.A."/>
            <person name="Sanders M.J."/>
            <person name="van Tonder A."/>
            <person name="Ginger M.L."/>
            <person name="Field M.C."/>
            <person name="Barry J.D."/>
            <person name="Hertz-Fowler C."/>
            <person name="Berriman M."/>
        </authorList>
    </citation>
    <scope>NUCLEOTIDE SEQUENCE</scope>
    <source>
        <strain evidence="19">IL3000</strain>
    </source>
</reference>
<dbReference type="GO" id="GO:0007155">
    <property type="term" value="P:cell adhesion"/>
    <property type="evidence" value="ECO:0007669"/>
    <property type="project" value="UniProtKB-KW"/>
</dbReference>
<evidence type="ECO:0000256" key="3">
    <source>
        <dbReference type="ARBA" id="ARBA00005860"/>
    </source>
</evidence>
<evidence type="ECO:0000256" key="2">
    <source>
        <dbReference type="ARBA" id="ARBA00004370"/>
    </source>
</evidence>
<comment type="cofactor">
    <cofactor evidence="16 17">
        <name>Zn(2+)</name>
        <dbReference type="ChEBI" id="CHEBI:29105"/>
    </cofactor>
    <text evidence="16 17">Binds 1 zinc ion per subunit.</text>
</comment>
<dbReference type="InterPro" id="IPR001577">
    <property type="entry name" value="Peptidase_M8"/>
</dbReference>
<dbReference type="GO" id="GO:0004222">
    <property type="term" value="F:metalloendopeptidase activity"/>
    <property type="evidence" value="ECO:0007669"/>
    <property type="project" value="UniProtKB-UniRule"/>
</dbReference>
<proteinExistence type="inferred from homology"/>
<evidence type="ECO:0000313" key="19">
    <source>
        <dbReference type="EMBL" id="CCC95446.1"/>
    </source>
</evidence>
<evidence type="ECO:0000256" key="5">
    <source>
        <dbReference type="ARBA" id="ARBA00022723"/>
    </source>
</evidence>
<gene>
    <name evidence="19" type="primary">MSP-E</name>
    <name evidence="19" type="ORF">TCIL3000_11_9040</name>
</gene>
<feature type="binding site" evidence="16">
    <location>
        <position position="332"/>
    </location>
    <ligand>
        <name>Zn(2+)</name>
        <dbReference type="ChEBI" id="CHEBI:29105"/>
        <note>catalytic</note>
    </ligand>
</feature>
<dbReference type="GO" id="GO:0046872">
    <property type="term" value="F:metal ion binding"/>
    <property type="evidence" value="ECO:0007669"/>
    <property type="project" value="UniProtKB-KW"/>
</dbReference>
<evidence type="ECO:0000256" key="9">
    <source>
        <dbReference type="ARBA" id="ARBA00022889"/>
    </source>
</evidence>
<evidence type="ECO:0000256" key="16">
    <source>
        <dbReference type="PIRSR" id="PIRSR601577-2"/>
    </source>
</evidence>
<evidence type="ECO:0000256" key="7">
    <source>
        <dbReference type="ARBA" id="ARBA00022801"/>
    </source>
</evidence>
<evidence type="ECO:0000256" key="4">
    <source>
        <dbReference type="ARBA" id="ARBA00022670"/>
    </source>
</evidence>
<evidence type="ECO:0000256" key="13">
    <source>
        <dbReference type="ARBA" id="ARBA00023157"/>
    </source>
</evidence>
<keyword evidence="12" id="KW-0865">Zymogen</keyword>
<keyword evidence="10 16" id="KW-0482">Metalloprotease</keyword>
<keyword evidence="18" id="KW-0812">Transmembrane</keyword>
<protein>
    <recommendedName>
        <fullName evidence="17">Leishmanolysin-like peptidase</fullName>
        <ecNumber evidence="17">3.4.24.-</ecNumber>
    </recommendedName>
</protein>
<evidence type="ECO:0000256" key="17">
    <source>
        <dbReference type="RuleBase" id="RU366077"/>
    </source>
</evidence>
<dbReference type="EMBL" id="HE575324">
    <property type="protein sequence ID" value="CCC95446.1"/>
    <property type="molecule type" value="Genomic_DNA"/>
</dbReference>
<dbReference type="GO" id="GO:0005737">
    <property type="term" value="C:cytoplasm"/>
    <property type="evidence" value="ECO:0007669"/>
    <property type="project" value="TreeGrafter"/>
</dbReference>
<dbReference type="Gene3D" id="3.10.170.20">
    <property type="match status" value="1"/>
</dbReference>
<name>G0V1C5_TRYCI</name>
<keyword evidence="14" id="KW-0325">Glycoprotein</keyword>
<evidence type="ECO:0000256" key="15">
    <source>
        <dbReference type="PIRSR" id="PIRSR601577-1"/>
    </source>
</evidence>
<dbReference type="Gene3D" id="2.10.55.10">
    <property type="entry name" value="Leishmanolysin domain 3"/>
    <property type="match status" value="1"/>
</dbReference>
<sequence>MHRSLCPTPHCRSTASIYSPPRLHESTRVRMKENSFTVARALGACVSKWVIFILLSALFLCNVACQDRDHSLNDTAVVVENDTAVNITNASEEDIAVVEGGTEKMVNGWTSLRVVVSTNDLDNPKRCCTLSGQERPDFMGGVAPCGEQDVLTTEKRLTLTEYTIPGAIRLHYERLGVSMRMDNIIVPDFLSAVCSSFTVPESHRSVGVSGADVILYVAAGPTGRADYAHTRVCALLPSGRPAVGVINFSPSAISRSRSSLRAAAHEIAHILGFNNEVMRRLKMISTKVHRGKNSTFVITPKVVEVARKYYACKNMDGMQLEDGGNDDVRDSHWKRLFVKDDLMAAVVGASYYSALTLAFFHDTGFYRVKWAMAERMRWGNGTGCGLMNGKCMKNNITMFLDMFCNESVSTKLHCTYERQAIGRCALNTYGAPLDPDKQYFTRSWIGGNQDNLMDYCPIVEPYKDSYCEDGRQQLLPGSRVGPNSRCVKGDRLVAFSREVGDVCAEVYCGRDAVSIRYSGDDSWHVCPEGEYITPTKTFSSGRIICPKREEVCYNTDMSPPFDPHASVALLFLLTSSRRII</sequence>
<comment type="subcellular location">
    <subcellularLocation>
        <location evidence="2">Membrane</location>
    </subcellularLocation>
</comment>
<evidence type="ECO:0000256" key="10">
    <source>
        <dbReference type="ARBA" id="ARBA00023049"/>
    </source>
</evidence>